<dbReference type="SMART" id="SM00861">
    <property type="entry name" value="Transket_pyr"/>
    <property type="match status" value="1"/>
</dbReference>
<dbReference type="InterPro" id="IPR051157">
    <property type="entry name" value="PDH/Transketolase"/>
</dbReference>
<dbReference type="FunFam" id="3.40.50.970:FF:000129">
    <property type="entry name" value="Transketolase"/>
    <property type="match status" value="1"/>
</dbReference>
<protein>
    <submittedName>
        <fullName evidence="6">Transketolase</fullName>
    </submittedName>
</protein>
<comment type="cofactor">
    <cofactor evidence="1">
        <name>thiamine diphosphate</name>
        <dbReference type="ChEBI" id="CHEBI:58937"/>
    </cofactor>
</comment>
<keyword evidence="4" id="KW-0786">Thiamine pyrophosphate</keyword>
<dbReference type="GO" id="GO:0016740">
    <property type="term" value="F:transferase activity"/>
    <property type="evidence" value="ECO:0007669"/>
    <property type="project" value="UniProtKB-KW"/>
</dbReference>
<comment type="caution">
    <text evidence="6">The sequence shown here is derived from an EMBL/GenBank/DDBJ whole genome shotgun (WGS) entry which is preliminary data.</text>
</comment>
<evidence type="ECO:0000256" key="2">
    <source>
        <dbReference type="ARBA" id="ARBA00007131"/>
    </source>
</evidence>
<proteinExistence type="inferred from homology"/>
<feature type="domain" description="Transketolase-like pyrimidine-binding" evidence="5">
    <location>
        <begin position="14"/>
        <end position="179"/>
    </location>
</feature>
<dbReference type="Gene3D" id="3.40.50.970">
    <property type="match status" value="1"/>
</dbReference>
<comment type="similarity">
    <text evidence="2">Belongs to the transketolase family.</text>
</comment>
<evidence type="ECO:0000256" key="1">
    <source>
        <dbReference type="ARBA" id="ARBA00001964"/>
    </source>
</evidence>
<evidence type="ECO:0000313" key="6">
    <source>
        <dbReference type="EMBL" id="PIP56536.1"/>
    </source>
</evidence>
<dbReference type="Proteomes" id="UP000228495">
    <property type="component" value="Unassembled WGS sequence"/>
</dbReference>
<dbReference type="InterPro" id="IPR020826">
    <property type="entry name" value="Transketolase_BS"/>
</dbReference>
<dbReference type="AlphaFoldDB" id="A0A2H0BFT5"/>
<dbReference type="SUPFAM" id="SSF52518">
    <property type="entry name" value="Thiamin diphosphate-binding fold (THDP-binding)"/>
    <property type="match status" value="1"/>
</dbReference>
<dbReference type="InterPro" id="IPR009014">
    <property type="entry name" value="Transketo_C/PFOR_II"/>
</dbReference>
<gene>
    <name evidence="6" type="ORF">COX05_02380</name>
</gene>
<evidence type="ECO:0000256" key="4">
    <source>
        <dbReference type="ARBA" id="ARBA00023052"/>
    </source>
</evidence>
<name>A0A2H0BFT5_UNCKA</name>
<dbReference type="PROSITE" id="PS00802">
    <property type="entry name" value="TRANSKETOLASE_2"/>
    <property type="match status" value="1"/>
</dbReference>
<dbReference type="CDD" id="cd07033">
    <property type="entry name" value="TPP_PYR_DXS_TK_like"/>
    <property type="match status" value="1"/>
</dbReference>
<dbReference type="InterPro" id="IPR029061">
    <property type="entry name" value="THDP-binding"/>
</dbReference>
<dbReference type="Gene3D" id="3.40.50.920">
    <property type="match status" value="1"/>
</dbReference>
<evidence type="ECO:0000259" key="5">
    <source>
        <dbReference type="SMART" id="SM00861"/>
    </source>
</evidence>
<accession>A0A2H0BFT5</accession>
<dbReference type="InterPro" id="IPR033248">
    <property type="entry name" value="Transketolase_C"/>
</dbReference>
<dbReference type="EMBL" id="PCSU01000039">
    <property type="protein sequence ID" value="PIP56536.1"/>
    <property type="molecule type" value="Genomic_DNA"/>
</dbReference>
<dbReference type="SUPFAM" id="SSF52922">
    <property type="entry name" value="TK C-terminal domain-like"/>
    <property type="match status" value="1"/>
</dbReference>
<organism evidence="6 7">
    <name type="scientific">candidate division WWE3 bacterium CG22_combo_CG10-13_8_21_14_all_39_12</name>
    <dbReference type="NCBI Taxonomy" id="1975094"/>
    <lineage>
        <taxon>Bacteria</taxon>
        <taxon>Katanobacteria</taxon>
    </lineage>
</organism>
<evidence type="ECO:0000256" key="3">
    <source>
        <dbReference type="ARBA" id="ARBA00022679"/>
    </source>
</evidence>
<dbReference type="PANTHER" id="PTHR43825:SF1">
    <property type="entry name" value="TRANSKETOLASE-LIKE PYRIMIDINE-BINDING DOMAIN-CONTAINING PROTEIN"/>
    <property type="match status" value="1"/>
</dbReference>
<sequence>MIKDNITYPSEEKISTREGFGEGLVEAGKKNSNVVALCADVTESTRVHWFKEAFPDRFIEVGVSEQNLATVASGLAASGKIPFMSAYAVFSPGRNWEQIRTTICYNNVPVKIAGHHAGLLTGPDGATHQALEDIALMRVLPNMTVLIPADYCEAKQATIAAAMHPGPVYIRFQRTNTPVFTMPGLLFEIGKSHVVREGSDVTIVSCGPLVYSAIDAAEALAQQEISVEVINASSIKPFDVDTLITSVQKTGAVVTLEDHQIAGGLGSLVCETVSEHYPVPVKRIGVKDEFGQSGTPDQLYEKYGLSVDAIILAVQSIVR</sequence>
<dbReference type="Pfam" id="PF02780">
    <property type="entry name" value="Transketolase_C"/>
    <property type="match status" value="1"/>
</dbReference>
<dbReference type="InterPro" id="IPR005475">
    <property type="entry name" value="Transketolase-like_Pyr-bd"/>
</dbReference>
<evidence type="ECO:0000313" key="7">
    <source>
        <dbReference type="Proteomes" id="UP000228495"/>
    </source>
</evidence>
<reference evidence="6 7" key="1">
    <citation type="submission" date="2017-09" db="EMBL/GenBank/DDBJ databases">
        <title>Depth-based differentiation of microbial function through sediment-hosted aquifers and enrichment of novel symbionts in the deep terrestrial subsurface.</title>
        <authorList>
            <person name="Probst A.J."/>
            <person name="Ladd B."/>
            <person name="Jarett J.K."/>
            <person name="Geller-Mcgrath D.E."/>
            <person name="Sieber C.M."/>
            <person name="Emerson J.B."/>
            <person name="Anantharaman K."/>
            <person name="Thomas B.C."/>
            <person name="Malmstrom R."/>
            <person name="Stieglmeier M."/>
            <person name="Klingl A."/>
            <person name="Woyke T."/>
            <person name="Ryan C.M."/>
            <person name="Banfield J.F."/>
        </authorList>
    </citation>
    <scope>NUCLEOTIDE SEQUENCE [LARGE SCALE GENOMIC DNA]</scope>
    <source>
        <strain evidence="6">CG22_combo_CG10-13_8_21_14_all_39_12</strain>
    </source>
</reference>
<dbReference type="PANTHER" id="PTHR43825">
    <property type="entry name" value="PYRUVATE DEHYDROGENASE E1 COMPONENT"/>
    <property type="match status" value="1"/>
</dbReference>
<dbReference type="Pfam" id="PF02779">
    <property type="entry name" value="Transket_pyr"/>
    <property type="match status" value="1"/>
</dbReference>
<keyword evidence="3" id="KW-0808">Transferase</keyword>